<sequence length="100" mass="10721">MTRWLTPAVLCTAPSMHVFPSPSPSPSPPPKQLIDTPSLVAGPPCLDAGARPPARALHNSRPCTLAFTRGRRDTSRAERIRHHLAPLTGPCSLTRGHAEC</sequence>
<evidence type="ECO:0000313" key="3">
    <source>
        <dbReference type="Proteomes" id="UP000076842"/>
    </source>
</evidence>
<reference evidence="2 3" key="1">
    <citation type="journal article" date="2016" name="Mol. Biol. Evol.">
        <title>Comparative Genomics of Early-Diverging Mushroom-Forming Fungi Provides Insights into the Origins of Lignocellulose Decay Capabilities.</title>
        <authorList>
            <person name="Nagy L.G."/>
            <person name="Riley R."/>
            <person name="Tritt A."/>
            <person name="Adam C."/>
            <person name="Daum C."/>
            <person name="Floudas D."/>
            <person name="Sun H."/>
            <person name="Yadav J.S."/>
            <person name="Pangilinan J."/>
            <person name="Larsson K.H."/>
            <person name="Matsuura K."/>
            <person name="Barry K."/>
            <person name="Labutti K."/>
            <person name="Kuo R."/>
            <person name="Ohm R.A."/>
            <person name="Bhattacharya S.S."/>
            <person name="Shirouzu T."/>
            <person name="Yoshinaga Y."/>
            <person name="Martin F.M."/>
            <person name="Grigoriev I.V."/>
            <person name="Hibbett D.S."/>
        </authorList>
    </citation>
    <scope>NUCLEOTIDE SEQUENCE [LARGE SCALE GENOMIC DNA]</scope>
    <source>
        <strain evidence="2 3">HHB12733</strain>
    </source>
</reference>
<evidence type="ECO:0000313" key="2">
    <source>
        <dbReference type="EMBL" id="KZT50859.1"/>
    </source>
</evidence>
<evidence type="ECO:0000256" key="1">
    <source>
        <dbReference type="SAM" id="MobiDB-lite"/>
    </source>
</evidence>
<dbReference type="AlphaFoldDB" id="A0A165CII0"/>
<protein>
    <submittedName>
        <fullName evidence="2">Uncharacterized protein</fullName>
    </submittedName>
</protein>
<keyword evidence="3" id="KW-1185">Reference proteome</keyword>
<gene>
    <name evidence="2" type="ORF">CALCODRAFT_504248</name>
</gene>
<name>A0A165CII0_9BASI</name>
<proteinExistence type="predicted"/>
<dbReference type="Proteomes" id="UP000076842">
    <property type="component" value="Unassembled WGS sequence"/>
</dbReference>
<feature type="region of interest" description="Disordered" evidence="1">
    <location>
        <begin position="17"/>
        <end position="53"/>
    </location>
</feature>
<organism evidence="2 3">
    <name type="scientific">Calocera cornea HHB12733</name>
    <dbReference type="NCBI Taxonomy" id="1353952"/>
    <lineage>
        <taxon>Eukaryota</taxon>
        <taxon>Fungi</taxon>
        <taxon>Dikarya</taxon>
        <taxon>Basidiomycota</taxon>
        <taxon>Agaricomycotina</taxon>
        <taxon>Dacrymycetes</taxon>
        <taxon>Dacrymycetales</taxon>
        <taxon>Dacrymycetaceae</taxon>
        <taxon>Calocera</taxon>
    </lineage>
</organism>
<feature type="compositionally biased region" description="Pro residues" evidence="1">
    <location>
        <begin position="21"/>
        <end position="31"/>
    </location>
</feature>
<dbReference type="InParanoid" id="A0A165CII0"/>
<dbReference type="EMBL" id="KV424140">
    <property type="protein sequence ID" value="KZT50859.1"/>
    <property type="molecule type" value="Genomic_DNA"/>
</dbReference>
<accession>A0A165CII0</accession>